<comment type="caution">
    <text evidence="2">The sequence shown here is derived from an EMBL/GenBank/DDBJ whole genome shotgun (WGS) entry which is preliminary data.</text>
</comment>
<evidence type="ECO:0000256" key="1">
    <source>
        <dbReference type="SAM" id="SignalP"/>
    </source>
</evidence>
<keyword evidence="3" id="KW-1185">Reference proteome</keyword>
<keyword evidence="1" id="KW-0732">Signal</keyword>
<evidence type="ECO:0000313" key="2">
    <source>
        <dbReference type="EMBL" id="MDN4166676.1"/>
    </source>
</evidence>
<gene>
    <name evidence="2" type="ORF">QWY31_14290</name>
</gene>
<dbReference type="PANTHER" id="PTHR41913">
    <property type="entry name" value="DUF1684 DOMAIN-CONTAINING PROTEIN"/>
    <property type="match status" value="1"/>
</dbReference>
<dbReference type="EMBL" id="JAUHJS010000008">
    <property type="protein sequence ID" value="MDN4166676.1"/>
    <property type="molecule type" value="Genomic_DNA"/>
</dbReference>
<dbReference type="RefSeq" id="WP_320005214.1">
    <property type="nucleotide sequence ID" value="NZ_JAUHJS010000008.1"/>
</dbReference>
<proteinExistence type="predicted"/>
<dbReference type="PANTHER" id="PTHR41913:SF1">
    <property type="entry name" value="DUF1684 DOMAIN-CONTAINING PROTEIN"/>
    <property type="match status" value="1"/>
</dbReference>
<protein>
    <submittedName>
        <fullName evidence="2">DUF1684 domain-containing protein</fullName>
    </submittedName>
</protein>
<accession>A0ABT8F900</accession>
<dbReference type="Pfam" id="PF07920">
    <property type="entry name" value="DUF1684"/>
    <property type="match status" value="1"/>
</dbReference>
<organism evidence="2 3">
    <name type="scientific">Shiella aurantiaca</name>
    <dbReference type="NCBI Taxonomy" id="3058365"/>
    <lineage>
        <taxon>Bacteria</taxon>
        <taxon>Pseudomonadati</taxon>
        <taxon>Bacteroidota</taxon>
        <taxon>Cytophagia</taxon>
        <taxon>Cytophagales</taxon>
        <taxon>Shiellaceae</taxon>
        <taxon>Shiella</taxon>
    </lineage>
</organism>
<dbReference type="Proteomes" id="UP001168552">
    <property type="component" value="Unassembled WGS sequence"/>
</dbReference>
<feature type="chain" id="PRO_5047296046" evidence="1">
    <location>
        <begin position="19"/>
        <end position="200"/>
    </location>
</feature>
<reference evidence="2" key="1">
    <citation type="submission" date="2023-06" db="EMBL/GenBank/DDBJ databases">
        <title>Cytophagales bacterium Strain LB-30, isolated from soil.</title>
        <authorList>
            <person name="Liu B."/>
        </authorList>
    </citation>
    <scope>NUCLEOTIDE SEQUENCE</scope>
    <source>
        <strain evidence="2">LB-30</strain>
    </source>
</reference>
<name>A0ABT8F900_9BACT</name>
<sequence>MKYCLLVLLLSVSSMVYSQNHTAEVKAWQQKLNAEFADKEKSPLTKKDLRKFKGLAFFPIDSTWRIEARFVRTPNEKPFEMPTTTSRLPIYEKYGEAHFTYQGENYVLNIYQNHQLRETEEYKDYLFLPFTDASNGEGSYGGGRYIELSIPQGESILIDFNKAYNPYCVYNTKYSCPIPPAENDLPIPVKAGVKDFKKKK</sequence>
<feature type="signal peptide" evidence="1">
    <location>
        <begin position="1"/>
        <end position="18"/>
    </location>
</feature>
<dbReference type="InterPro" id="IPR012467">
    <property type="entry name" value="DUF1684"/>
</dbReference>
<evidence type="ECO:0000313" key="3">
    <source>
        <dbReference type="Proteomes" id="UP001168552"/>
    </source>
</evidence>